<dbReference type="Pfam" id="PF07196">
    <property type="entry name" value="Flagellin_IN"/>
    <property type="match status" value="1"/>
</dbReference>
<evidence type="ECO:0000259" key="6">
    <source>
        <dbReference type="Pfam" id="PF02465"/>
    </source>
</evidence>
<dbReference type="PANTHER" id="PTHR30288">
    <property type="entry name" value="FLAGELLAR CAP/ASSEMBLY PROTEIN FLID"/>
    <property type="match status" value="1"/>
</dbReference>
<keyword evidence="3" id="KW-0175">Coiled coil</keyword>
<comment type="function">
    <text evidence="5">Required for morphogenesis and for the elongation of the flagellar filament by facilitating polymerization of the flagellin monomers at the tip of growing filament. Forms a capping structure, which prevents flagellin subunits (transported through the central channel of the flagellum) from leaking out without polymerization at the distal end.</text>
</comment>
<keyword evidence="8" id="KW-0966">Cell projection</keyword>
<evidence type="ECO:0000256" key="3">
    <source>
        <dbReference type="ARBA" id="ARBA00023054"/>
    </source>
</evidence>
<accession>A0ABY9AR86</accession>
<evidence type="ECO:0000313" key="9">
    <source>
        <dbReference type="Proteomes" id="UP001242732"/>
    </source>
</evidence>
<feature type="domain" description="Flagellar hook-associated protein 2 N-terminal" evidence="6">
    <location>
        <begin position="14"/>
        <end position="112"/>
    </location>
</feature>
<comment type="similarity">
    <text evidence="1 5">Belongs to the FliD family.</text>
</comment>
<name>A0ABY9AR86_PARCI</name>
<dbReference type="EMBL" id="CP127363">
    <property type="protein sequence ID" value="WIY49407.1"/>
    <property type="molecule type" value="Genomic_DNA"/>
</dbReference>
<gene>
    <name evidence="8" type="primary">fliD</name>
    <name evidence="8" type="ORF">QRO08_02215</name>
</gene>
<keyword evidence="8" id="KW-0969">Cilium</keyword>
<dbReference type="Proteomes" id="UP001242732">
    <property type="component" value="Chromosome"/>
</dbReference>
<evidence type="ECO:0000256" key="1">
    <source>
        <dbReference type="ARBA" id="ARBA00009764"/>
    </source>
</evidence>
<dbReference type="GeneID" id="79789378"/>
<evidence type="ECO:0000313" key="8">
    <source>
        <dbReference type="EMBL" id="WIY49407.1"/>
    </source>
</evidence>
<evidence type="ECO:0000256" key="5">
    <source>
        <dbReference type="RuleBase" id="RU362066"/>
    </source>
</evidence>
<organism evidence="8 9">
    <name type="scientific">Paracidovorax citrulli</name>
    <name type="common">Acidovorax citrulli</name>
    <dbReference type="NCBI Taxonomy" id="80869"/>
    <lineage>
        <taxon>Bacteria</taxon>
        <taxon>Pseudomonadati</taxon>
        <taxon>Pseudomonadota</taxon>
        <taxon>Betaproteobacteria</taxon>
        <taxon>Burkholderiales</taxon>
        <taxon>Comamonadaceae</taxon>
        <taxon>Paracidovorax</taxon>
    </lineage>
</organism>
<comment type="subcellular location">
    <subcellularLocation>
        <location evidence="5">Secreted</location>
    </subcellularLocation>
    <subcellularLocation>
        <location evidence="5">Bacterial flagellum</location>
    </subcellularLocation>
</comment>
<protein>
    <recommendedName>
        <fullName evidence="5">Flagellar hook-associated protein 2</fullName>
        <shortName evidence="5">HAP2</shortName>
    </recommendedName>
    <alternativeName>
        <fullName evidence="5">Flagellar cap protein</fullName>
    </alternativeName>
</protein>
<keyword evidence="9" id="KW-1185">Reference proteome</keyword>
<reference evidence="8 9" key="1">
    <citation type="submission" date="2023-06" db="EMBL/GenBank/DDBJ databases">
        <authorList>
            <person name="Ham H."/>
            <person name="Park D.S."/>
        </authorList>
    </citation>
    <scope>NUCLEOTIDE SEQUENCE [LARGE SCALE GENOMIC DNA]</scope>
    <source>
        <strain evidence="8 9">KACC 17005</strain>
    </source>
</reference>
<dbReference type="InterPro" id="IPR010810">
    <property type="entry name" value="Flagellin_hook_IN_motif"/>
</dbReference>
<dbReference type="PANTHER" id="PTHR30288:SF0">
    <property type="entry name" value="FLAGELLAR HOOK-ASSOCIATED PROTEIN 2"/>
    <property type="match status" value="1"/>
</dbReference>
<dbReference type="RefSeq" id="WP_011797410.1">
    <property type="nucleotide sequence ID" value="NZ_CP023687.1"/>
</dbReference>
<keyword evidence="8" id="KW-0282">Flagellum</keyword>
<evidence type="ECO:0000256" key="2">
    <source>
        <dbReference type="ARBA" id="ARBA00011255"/>
    </source>
</evidence>
<dbReference type="InterPro" id="IPR003481">
    <property type="entry name" value="FliD_N"/>
</dbReference>
<keyword evidence="5" id="KW-0964">Secreted</keyword>
<dbReference type="InterPro" id="IPR040026">
    <property type="entry name" value="FliD"/>
</dbReference>
<comment type="subunit">
    <text evidence="2 5">Homopentamer.</text>
</comment>
<proteinExistence type="inferred from homology"/>
<evidence type="ECO:0000259" key="7">
    <source>
        <dbReference type="Pfam" id="PF07195"/>
    </source>
</evidence>
<dbReference type="InterPro" id="IPR010809">
    <property type="entry name" value="FliD_C"/>
</dbReference>
<dbReference type="Pfam" id="PF02465">
    <property type="entry name" value="FliD_N"/>
    <property type="match status" value="1"/>
</dbReference>
<evidence type="ECO:0000256" key="4">
    <source>
        <dbReference type="ARBA" id="ARBA00023143"/>
    </source>
</evidence>
<dbReference type="Pfam" id="PF07195">
    <property type="entry name" value="FliD_C"/>
    <property type="match status" value="1"/>
</dbReference>
<sequence>MASFSSLGIGLGGGVNVNDLIKASVDAVKLPITRTNGLSQQAAVTNSKVSAFGQLKSLVSTLSDAANKLTSVTGWNGVAATSSSTDFVTVSAVGGAAATSFNVQVQNLAKAQSSISDSLTPAKSAVGAGTLTLTTGTWSGSPKSFAAGADEGVKIDVAATDTLEDVASKINGSKAGVTATVLTDASGQRLMLRSKTTGESAGYQLSVSDADGNNSDAAGLSRLLSGSTEYAQNANATVNGVAVTSGTNVFANTVAGVTFTAVKPTTTDVSITVTKDNSAVKANIQAFVTAYNAVNSALNESTKYDKDTKTAGLLQGDSGAVTLQNTLRMALQSVNQSGALRSLSEVGVVSAGGSGNLSPDGSLTLDATKFDKAMQNPDDVKAFFRGADGGSVTDGFAGKFKAVTSRLLASDGFFAGKDQSYKEMLKRNAADIERINERASEVEKNLTARYTALDTKMSNMNALNSYIQQQVVAWNKTL</sequence>
<keyword evidence="4 5" id="KW-0975">Bacterial flagellum</keyword>
<feature type="domain" description="Flagellar hook-associated protein 2 C-terminal" evidence="7">
    <location>
        <begin position="231"/>
        <end position="462"/>
    </location>
</feature>